<dbReference type="AlphaFoldDB" id="A0ABD6EMS2"/>
<proteinExistence type="predicted"/>
<dbReference type="EMBL" id="JBGFUD010003347">
    <property type="protein sequence ID" value="MFH4978619.1"/>
    <property type="molecule type" value="Genomic_DNA"/>
</dbReference>
<comment type="caution">
    <text evidence="2">The sequence shown here is derived from an EMBL/GenBank/DDBJ whole genome shotgun (WGS) entry which is preliminary data.</text>
</comment>
<name>A0ABD6EMS2_9BILA</name>
<organism evidence="2 3">
    <name type="scientific">Gnathostoma spinigerum</name>
    <dbReference type="NCBI Taxonomy" id="75299"/>
    <lineage>
        <taxon>Eukaryota</taxon>
        <taxon>Metazoa</taxon>
        <taxon>Ecdysozoa</taxon>
        <taxon>Nematoda</taxon>
        <taxon>Chromadorea</taxon>
        <taxon>Rhabditida</taxon>
        <taxon>Spirurina</taxon>
        <taxon>Gnathostomatomorpha</taxon>
        <taxon>Gnathostomatoidea</taxon>
        <taxon>Gnathostomatidae</taxon>
        <taxon>Gnathostoma</taxon>
    </lineage>
</organism>
<dbReference type="Proteomes" id="UP001608902">
    <property type="component" value="Unassembled WGS sequence"/>
</dbReference>
<evidence type="ECO:0000313" key="3">
    <source>
        <dbReference type="Proteomes" id="UP001608902"/>
    </source>
</evidence>
<protein>
    <submittedName>
        <fullName evidence="2">Uncharacterized protein</fullName>
    </submittedName>
</protein>
<sequence>MNTLNINEFDRPWYDKEHIRKAISHESIANVDATRNKFEKQSQNGSLQHEDICSPVCIKIYHGSSGAEPTRPSSAAEHSNGYVVHESPSTHHKHKSTLVPKQSIDYYPENGDDPNNQYRKSHTKRSIVDRKTLQLTPYQQLFLMFLYQNYDLVEDLHLRLPEHIIRLMPYLPQDQVVLKLIRADSSSRTKSNRQNLEKRFESKCALTSSPISPETSKSGNGRYVKRLNNGYRTYPNVPHCDTRTEDFIGYHQSRAKEMDRRKGDDQSMTVEDVMVNTDRGDRGDRGVKGDRMIKSRNIFGFLKSDRGSEVDNISLRTNVTESFNPGNYEHYEASQRWFQRRPNATRRDDPLRQYVQSVEARKRWSSPPMIDTI</sequence>
<evidence type="ECO:0000256" key="1">
    <source>
        <dbReference type="SAM" id="MobiDB-lite"/>
    </source>
</evidence>
<feature type="region of interest" description="Disordered" evidence="1">
    <location>
        <begin position="85"/>
        <end position="123"/>
    </location>
</feature>
<evidence type="ECO:0000313" key="2">
    <source>
        <dbReference type="EMBL" id="MFH4978619.1"/>
    </source>
</evidence>
<accession>A0ABD6EMS2</accession>
<gene>
    <name evidence="2" type="ORF">AB6A40_005328</name>
</gene>
<keyword evidence="3" id="KW-1185">Reference proteome</keyword>
<reference evidence="2 3" key="1">
    <citation type="submission" date="2024-08" db="EMBL/GenBank/DDBJ databases">
        <title>Gnathostoma spinigerum genome.</title>
        <authorList>
            <person name="Gonzalez-Bertolin B."/>
            <person name="Monzon S."/>
            <person name="Zaballos A."/>
            <person name="Jimenez P."/>
            <person name="Dekumyoy P."/>
            <person name="Varona S."/>
            <person name="Cuesta I."/>
            <person name="Sumanam S."/>
            <person name="Adisakwattana P."/>
            <person name="Gasser R.B."/>
            <person name="Hernandez-Gonzalez A."/>
            <person name="Young N.D."/>
            <person name="Perteguer M.J."/>
        </authorList>
    </citation>
    <scope>NUCLEOTIDE SEQUENCE [LARGE SCALE GENOMIC DNA]</scope>
    <source>
        <strain evidence="2">AL3</strain>
        <tissue evidence="2">Liver</tissue>
    </source>
</reference>